<dbReference type="InterPro" id="IPR040151">
    <property type="entry name" value="Gfd2/YDR514C-like"/>
</dbReference>
<comment type="caution">
    <text evidence="3">The sequence shown here is derived from an EMBL/GenBank/DDBJ whole genome shotgun (WGS) entry which is preliminary data.</text>
</comment>
<feature type="domain" description="Gfd2/YDR514C-like C-terminal" evidence="2">
    <location>
        <begin position="52"/>
        <end position="200"/>
    </location>
</feature>
<dbReference type="PANTHER" id="PTHR28083:SF1">
    <property type="entry name" value="GOOD FOR FULL DBP5 ACTIVITY PROTEIN 2"/>
    <property type="match status" value="1"/>
</dbReference>
<keyword evidence="4" id="KW-1185">Reference proteome</keyword>
<dbReference type="GO" id="GO:0003676">
    <property type="term" value="F:nucleic acid binding"/>
    <property type="evidence" value="ECO:0007669"/>
    <property type="project" value="InterPro"/>
</dbReference>
<proteinExistence type="predicted"/>
<evidence type="ECO:0000256" key="1">
    <source>
        <dbReference type="SAM" id="MobiDB-lite"/>
    </source>
</evidence>
<accession>A0AAV9W0I9</accession>
<evidence type="ECO:0000259" key="2">
    <source>
        <dbReference type="Pfam" id="PF21762"/>
    </source>
</evidence>
<dbReference type="InterPro" id="IPR048519">
    <property type="entry name" value="Gfd2/YDR514C-like_C"/>
</dbReference>
<dbReference type="AlphaFoldDB" id="A0AAV9W0I9"/>
<reference evidence="3 4" key="1">
    <citation type="submission" date="2023-08" db="EMBL/GenBank/DDBJ databases">
        <authorList>
            <person name="Palmer J.M."/>
        </authorList>
    </citation>
    <scope>NUCLEOTIDE SEQUENCE [LARGE SCALE GENOMIC DNA]</scope>
    <source>
        <strain evidence="3 4">TWF481</strain>
    </source>
</reference>
<dbReference type="Proteomes" id="UP001370758">
    <property type="component" value="Unassembled WGS sequence"/>
</dbReference>
<dbReference type="GO" id="GO:0005634">
    <property type="term" value="C:nucleus"/>
    <property type="evidence" value="ECO:0007669"/>
    <property type="project" value="TreeGrafter"/>
</dbReference>
<dbReference type="EMBL" id="JAVHJL010000008">
    <property type="protein sequence ID" value="KAK6498988.1"/>
    <property type="molecule type" value="Genomic_DNA"/>
</dbReference>
<name>A0AAV9W0I9_9PEZI</name>
<feature type="compositionally biased region" description="Basic and acidic residues" evidence="1">
    <location>
        <begin position="247"/>
        <end position="273"/>
    </location>
</feature>
<sequence length="279" mass="31622">MGHTGTQGGVQTLQALLGLTHSPSSDSDVENTMLVAVDFENPQQIIEHDSLENVNSQIGFAILDTRDLFTSSIENISTYNFATGNSKYCERAFRQFLFGESINEGKKSMLKKIQRIIPESRNITLVGHDITWDLRALSSLNSGFQKCRFLDTQRIAGQILPLTDQSKRYSLHHLLTRFDCPFDKLHCAGNDANFTLRLLLLLAIHSVKNERLSTCQEEIVTKLQNIASAPLPPPKLCPHDIASAQKQKRDELKRQARVQEQERIKRVRAEKAKEKGRRR</sequence>
<organism evidence="3 4">
    <name type="scientific">Arthrobotrys musiformis</name>
    <dbReference type="NCBI Taxonomy" id="47236"/>
    <lineage>
        <taxon>Eukaryota</taxon>
        <taxon>Fungi</taxon>
        <taxon>Dikarya</taxon>
        <taxon>Ascomycota</taxon>
        <taxon>Pezizomycotina</taxon>
        <taxon>Orbiliomycetes</taxon>
        <taxon>Orbiliales</taxon>
        <taxon>Orbiliaceae</taxon>
        <taxon>Arthrobotrys</taxon>
    </lineage>
</organism>
<feature type="region of interest" description="Disordered" evidence="1">
    <location>
        <begin position="234"/>
        <end position="279"/>
    </location>
</feature>
<evidence type="ECO:0000313" key="3">
    <source>
        <dbReference type="EMBL" id="KAK6498988.1"/>
    </source>
</evidence>
<dbReference type="Gene3D" id="3.30.420.10">
    <property type="entry name" value="Ribonuclease H-like superfamily/Ribonuclease H"/>
    <property type="match status" value="1"/>
</dbReference>
<protein>
    <recommendedName>
        <fullName evidence="2">Gfd2/YDR514C-like C-terminal domain-containing protein</fullName>
    </recommendedName>
</protein>
<dbReference type="InterPro" id="IPR036397">
    <property type="entry name" value="RNaseH_sf"/>
</dbReference>
<dbReference type="SUPFAM" id="SSF53098">
    <property type="entry name" value="Ribonuclease H-like"/>
    <property type="match status" value="1"/>
</dbReference>
<dbReference type="Pfam" id="PF21762">
    <property type="entry name" value="DEDDh_C"/>
    <property type="match status" value="1"/>
</dbReference>
<gene>
    <name evidence="3" type="ORF">TWF481_011558</name>
</gene>
<dbReference type="PANTHER" id="PTHR28083">
    <property type="entry name" value="GOOD FOR FULL DBP5 ACTIVITY PROTEIN 2"/>
    <property type="match status" value="1"/>
</dbReference>
<evidence type="ECO:0000313" key="4">
    <source>
        <dbReference type="Proteomes" id="UP001370758"/>
    </source>
</evidence>
<dbReference type="InterPro" id="IPR012337">
    <property type="entry name" value="RNaseH-like_sf"/>
</dbReference>